<evidence type="ECO:0000256" key="2">
    <source>
        <dbReference type="SAM" id="Phobius"/>
    </source>
</evidence>
<accession>A0ABX0X9K0</accession>
<keyword evidence="2" id="KW-0812">Transmembrane</keyword>
<feature type="transmembrane region" description="Helical" evidence="2">
    <location>
        <begin position="6"/>
        <end position="23"/>
    </location>
</feature>
<evidence type="ECO:0000256" key="1">
    <source>
        <dbReference type="SAM" id="MobiDB-lite"/>
    </source>
</evidence>
<keyword evidence="4" id="KW-1185">Reference proteome</keyword>
<sequence length="145" mass="16372">MIKFILKIGLVLVVGIVGYNYFLGDATEKAQSREMVGKVRDIGGDAWKLLKSEKVKMNEGKYDDALDKLDKLYADLKDRAQKVKDSGALDRLNELVERRGELEDLLRSEGDELSTEGKRKLDDLTQDTEVLMHEMEAKSQPTAPQ</sequence>
<reference evidence="3 4" key="1">
    <citation type="submission" date="2020-03" db="EMBL/GenBank/DDBJ databases">
        <title>Genomic Encyclopedia of Type Strains, Phase IV (KMG-IV): sequencing the most valuable type-strain genomes for metagenomic binning, comparative biology and taxonomic classification.</title>
        <authorList>
            <person name="Goeker M."/>
        </authorList>
    </citation>
    <scope>NUCLEOTIDE SEQUENCE [LARGE SCALE GENOMIC DNA]</scope>
    <source>
        <strain evidence="3 4">DSM 105096</strain>
    </source>
</reference>
<dbReference type="Proteomes" id="UP000770785">
    <property type="component" value="Unassembled WGS sequence"/>
</dbReference>
<evidence type="ECO:0000313" key="3">
    <source>
        <dbReference type="EMBL" id="NJC25944.1"/>
    </source>
</evidence>
<evidence type="ECO:0000313" key="4">
    <source>
        <dbReference type="Proteomes" id="UP000770785"/>
    </source>
</evidence>
<name>A0ABX0X9K0_9BACT</name>
<keyword evidence="2" id="KW-0472">Membrane</keyword>
<proteinExistence type="predicted"/>
<dbReference type="EMBL" id="JAATJH010000002">
    <property type="protein sequence ID" value="NJC25944.1"/>
    <property type="molecule type" value="Genomic_DNA"/>
</dbReference>
<comment type="caution">
    <text evidence="3">The sequence shown here is derived from an EMBL/GenBank/DDBJ whole genome shotgun (WGS) entry which is preliminary data.</text>
</comment>
<organism evidence="3 4">
    <name type="scientific">Neolewinella antarctica</name>
    <dbReference type="NCBI Taxonomy" id="442734"/>
    <lineage>
        <taxon>Bacteria</taxon>
        <taxon>Pseudomonadati</taxon>
        <taxon>Bacteroidota</taxon>
        <taxon>Saprospiria</taxon>
        <taxon>Saprospirales</taxon>
        <taxon>Lewinellaceae</taxon>
        <taxon>Neolewinella</taxon>
    </lineage>
</organism>
<keyword evidence="2" id="KW-1133">Transmembrane helix</keyword>
<feature type="region of interest" description="Disordered" evidence="1">
    <location>
        <begin position="106"/>
        <end position="127"/>
    </location>
</feature>
<feature type="compositionally biased region" description="Basic and acidic residues" evidence="1">
    <location>
        <begin position="106"/>
        <end position="123"/>
    </location>
</feature>
<protein>
    <submittedName>
        <fullName evidence="3">Uncharacterized protein</fullName>
    </submittedName>
</protein>
<gene>
    <name evidence="3" type="ORF">GGR27_001443</name>
</gene>
<dbReference type="RefSeq" id="WP_168036713.1">
    <property type="nucleotide sequence ID" value="NZ_JAATJH010000002.1"/>
</dbReference>